<feature type="compositionally biased region" description="Basic and acidic residues" evidence="2">
    <location>
        <begin position="484"/>
        <end position="504"/>
    </location>
</feature>
<keyword evidence="3" id="KW-1185">Reference proteome</keyword>
<dbReference type="KEGG" id="csol:105367335"/>
<feature type="coiled-coil region" evidence="1">
    <location>
        <begin position="326"/>
        <end position="389"/>
    </location>
</feature>
<dbReference type="GeneID" id="105367335"/>
<evidence type="ECO:0000256" key="2">
    <source>
        <dbReference type="SAM" id="MobiDB-lite"/>
    </source>
</evidence>
<keyword evidence="1" id="KW-0175">Coiled coil</keyword>
<dbReference type="AlphaFoldDB" id="A0AAJ6YTU9"/>
<proteinExistence type="predicted"/>
<feature type="coiled-coil region" evidence="1">
    <location>
        <begin position="252"/>
        <end position="279"/>
    </location>
</feature>
<sequence>MNMSKKLSNSRGTSDCRFPTQPRKNKKLNNRKNNLTNEFRSSSNRNSHDQSEEEVFGMECQSMFWQQPSTSRQVYHSAHNMQRLFTAISDPSVCGYSAVPATYTMEPVPLPPLYRIQEPVIKAQYRPYRGKTRASLMSMQHRPAWSFDAFGNDYMSLQKKGWSHSSPVGYQNGDYASLPPTANIDNKNNREELSAEHRRYSDPGLGPADPPTTSRSDETDSADSDSSITTIGKSNKLYLTLIEQITKMKEMNSQLFKELHQAKSDLETVKTELNQFKKNIPSDYQPGMLSDIIKEIRDASRIKEEVMLSKLKVLMDSQQSQKFIDLEQLKSQLEKVRREKDESVERIGKLETEVAALRLSLNSSENREIAAFEEENLTLRRELQEARASRNMAECHATKCVNAAVALRPVTPVHFDSPSPSMTSTPVRTTYDSTSTDPSPSVASLRSTDGKHDSGSSGSSLLLDEYLYEDERTLVAAVATGTSSKDEKKPRGPEHESDKAREGPIHTNILVAASPVVSKDSTNILTSRVLTAPSRATYTTTYI</sequence>
<evidence type="ECO:0000313" key="4">
    <source>
        <dbReference type="RefSeq" id="XP_011504299.1"/>
    </source>
</evidence>
<feature type="compositionally biased region" description="Polar residues" evidence="2">
    <location>
        <begin position="418"/>
        <end position="428"/>
    </location>
</feature>
<evidence type="ECO:0000313" key="5">
    <source>
        <dbReference type="RefSeq" id="XP_011504300.1"/>
    </source>
</evidence>
<dbReference type="RefSeq" id="XP_011504300.1">
    <property type="nucleotide sequence ID" value="XM_011505998.1"/>
</dbReference>
<gene>
    <name evidence="4 5" type="primary">LOC105367335</name>
</gene>
<dbReference type="RefSeq" id="XP_011504299.1">
    <property type="nucleotide sequence ID" value="XM_011505997.1"/>
</dbReference>
<organism evidence="3 5">
    <name type="scientific">Ceratosolen solmsi marchali</name>
    <dbReference type="NCBI Taxonomy" id="326594"/>
    <lineage>
        <taxon>Eukaryota</taxon>
        <taxon>Metazoa</taxon>
        <taxon>Ecdysozoa</taxon>
        <taxon>Arthropoda</taxon>
        <taxon>Hexapoda</taxon>
        <taxon>Insecta</taxon>
        <taxon>Pterygota</taxon>
        <taxon>Neoptera</taxon>
        <taxon>Endopterygota</taxon>
        <taxon>Hymenoptera</taxon>
        <taxon>Apocrita</taxon>
        <taxon>Proctotrupomorpha</taxon>
        <taxon>Chalcidoidea</taxon>
        <taxon>Agaonidae</taxon>
        <taxon>Agaoninae</taxon>
        <taxon>Ceratosolen</taxon>
    </lineage>
</organism>
<feature type="compositionally biased region" description="Polar residues" evidence="2">
    <location>
        <begin position="36"/>
        <end position="45"/>
    </location>
</feature>
<name>A0AAJ6YTU9_9HYME</name>
<accession>A0AAJ6YTU9</accession>
<protein>
    <submittedName>
        <fullName evidence="4 5">Uncharacterized protein LOC105367335 isoform X1</fullName>
    </submittedName>
</protein>
<feature type="region of interest" description="Disordered" evidence="2">
    <location>
        <begin position="1"/>
        <end position="53"/>
    </location>
</feature>
<feature type="compositionally biased region" description="Basic and acidic residues" evidence="2">
    <location>
        <begin position="192"/>
        <end position="201"/>
    </location>
</feature>
<evidence type="ECO:0000256" key="1">
    <source>
        <dbReference type="SAM" id="Coils"/>
    </source>
</evidence>
<feature type="compositionally biased region" description="Low complexity" evidence="2">
    <location>
        <begin position="429"/>
        <end position="441"/>
    </location>
</feature>
<feature type="compositionally biased region" description="Polar residues" evidence="2">
    <location>
        <begin position="1"/>
        <end position="13"/>
    </location>
</feature>
<evidence type="ECO:0000313" key="3">
    <source>
        <dbReference type="Proteomes" id="UP000695007"/>
    </source>
</evidence>
<dbReference type="Proteomes" id="UP000695007">
    <property type="component" value="Unplaced"/>
</dbReference>
<reference evidence="4 5" key="1">
    <citation type="submission" date="2025-04" db="UniProtKB">
        <authorList>
            <consortium name="RefSeq"/>
        </authorList>
    </citation>
    <scope>IDENTIFICATION</scope>
</reference>
<feature type="region of interest" description="Disordered" evidence="2">
    <location>
        <begin position="478"/>
        <end position="506"/>
    </location>
</feature>
<feature type="region of interest" description="Disordered" evidence="2">
    <location>
        <begin position="413"/>
        <end position="459"/>
    </location>
</feature>
<feature type="region of interest" description="Disordered" evidence="2">
    <location>
        <begin position="192"/>
        <end position="228"/>
    </location>
</feature>